<reference evidence="2 3" key="1">
    <citation type="journal article" date="2021" name="bioRxiv">
        <title>The Gossypium anomalum genome as a resource for cotton improvement and evolutionary analysis of hybrid incompatibility.</title>
        <authorList>
            <person name="Grover C.E."/>
            <person name="Yuan D."/>
            <person name="Arick M.A."/>
            <person name="Miller E.R."/>
            <person name="Hu G."/>
            <person name="Peterson D.G."/>
            <person name="Wendel J.F."/>
            <person name="Udall J.A."/>
        </authorList>
    </citation>
    <scope>NUCLEOTIDE SEQUENCE [LARGE SCALE GENOMIC DNA]</scope>
    <source>
        <strain evidence="2">JFW-Udall</strain>
        <tissue evidence="2">Leaf</tissue>
    </source>
</reference>
<name>A0A8J5ZSS2_9ROSI</name>
<dbReference type="PANTHER" id="PTHR46033">
    <property type="entry name" value="PROTEIN MAIN-LIKE 2"/>
    <property type="match status" value="1"/>
</dbReference>
<organism evidence="2 3">
    <name type="scientific">Gossypium anomalum</name>
    <dbReference type="NCBI Taxonomy" id="47600"/>
    <lineage>
        <taxon>Eukaryota</taxon>
        <taxon>Viridiplantae</taxon>
        <taxon>Streptophyta</taxon>
        <taxon>Embryophyta</taxon>
        <taxon>Tracheophyta</taxon>
        <taxon>Spermatophyta</taxon>
        <taxon>Magnoliopsida</taxon>
        <taxon>eudicotyledons</taxon>
        <taxon>Gunneridae</taxon>
        <taxon>Pentapetalae</taxon>
        <taxon>rosids</taxon>
        <taxon>malvids</taxon>
        <taxon>Malvales</taxon>
        <taxon>Malvaceae</taxon>
        <taxon>Malvoideae</taxon>
        <taxon>Gossypium</taxon>
    </lineage>
</organism>
<accession>A0A8J5ZSS2</accession>
<dbReference type="EMBL" id="JAHUZN010000004">
    <property type="protein sequence ID" value="KAG8497299.1"/>
    <property type="molecule type" value="Genomic_DNA"/>
</dbReference>
<dbReference type="Proteomes" id="UP000701853">
    <property type="component" value="Chromosome 4"/>
</dbReference>
<evidence type="ECO:0000313" key="3">
    <source>
        <dbReference type="Proteomes" id="UP000701853"/>
    </source>
</evidence>
<evidence type="ECO:0008006" key="4">
    <source>
        <dbReference type="Google" id="ProtNLM"/>
    </source>
</evidence>
<sequence>MDGSALTGFVQSADWEVICYDLFGTIPDNIYGGRIEIGWLRDTFPEPGNDSTEIEIIRYARAYILEMIGGYLMSDLSRNLVPLRWLLKLVDFRAVGKFSWGLSCWQHCTERYAGRCYQIKPKLEVAYHYYNHRLSFAFHFYVIEWNHSTSYVRIPTALEDIRLLVDQRLEAQFQWTPYKDSAIRAEISDEFFQNPNIWHVKVPLVNYATVDMHQTDKVLRQPILEALERRRQICVEREQPGLLNPRRRDDNMGPSTTPTQSSGPKPQPTIATPQALQIMPDAYPSPYMFPFPSSMPGWNVWPGAFPFPMTLTQPSIYRLSSPKGSHKAPSGSLSHYQSPSPYGIQTPPSWVIQTPPHFLFY</sequence>
<feature type="region of interest" description="Disordered" evidence="1">
    <location>
        <begin position="237"/>
        <end position="271"/>
    </location>
</feature>
<comment type="caution">
    <text evidence="2">The sequence shown here is derived from an EMBL/GenBank/DDBJ whole genome shotgun (WGS) entry which is preliminary data.</text>
</comment>
<dbReference type="AlphaFoldDB" id="A0A8J5ZSS2"/>
<feature type="compositionally biased region" description="Polar residues" evidence="1">
    <location>
        <begin position="253"/>
        <end position="271"/>
    </location>
</feature>
<protein>
    <recommendedName>
        <fullName evidence="4">Aminotransferase-like plant mobile domain-containing protein</fullName>
    </recommendedName>
</protein>
<dbReference type="InterPro" id="IPR044824">
    <property type="entry name" value="MAIN-like"/>
</dbReference>
<proteinExistence type="predicted"/>
<evidence type="ECO:0000256" key="1">
    <source>
        <dbReference type="SAM" id="MobiDB-lite"/>
    </source>
</evidence>
<keyword evidence="3" id="KW-1185">Reference proteome</keyword>
<dbReference type="PANTHER" id="PTHR46033:SF8">
    <property type="entry name" value="PROTEIN MAINTENANCE OF MERISTEMS-LIKE"/>
    <property type="match status" value="1"/>
</dbReference>
<feature type="region of interest" description="Disordered" evidence="1">
    <location>
        <begin position="318"/>
        <end position="339"/>
    </location>
</feature>
<dbReference type="OrthoDB" id="984736at2759"/>
<evidence type="ECO:0000313" key="2">
    <source>
        <dbReference type="EMBL" id="KAG8497299.1"/>
    </source>
</evidence>
<dbReference type="GO" id="GO:0010073">
    <property type="term" value="P:meristem maintenance"/>
    <property type="evidence" value="ECO:0007669"/>
    <property type="project" value="InterPro"/>
</dbReference>
<gene>
    <name evidence="2" type="ORF">CXB51_008555</name>
</gene>